<proteinExistence type="predicted"/>
<reference evidence="3" key="1">
    <citation type="journal article" date="2019" name="Int. J. Syst. Evol. Microbiol.">
        <title>The Global Catalogue of Microorganisms (GCM) 10K type strain sequencing project: providing services to taxonomists for standard genome sequencing and annotation.</title>
        <authorList>
            <consortium name="The Broad Institute Genomics Platform"/>
            <consortium name="The Broad Institute Genome Sequencing Center for Infectious Disease"/>
            <person name="Wu L."/>
            <person name="Ma J."/>
        </authorList>
    </citation>
    <scope>NUCLEOTIDE SEQUENCE [LARGE SCALE GENOMIC DNA]</scope>
    <source>
        <strain evidence="3">JCM 17027</strain>
    </source>
</reference>
<accession>A0ABP7SED0</accession>
<dbReference type="Proteomes" id="UP001500034">
    <property type="component" value="Unassembled WGS sequence"/>
</dbReference>
<feature type="region of interest" description="Disordered" evidence="1">
    <location>
        <begin position="44"/>
        <end position="96"/>
    </location>
</feature>
<evidence type="ECO:0000256" key="1">
    <source>
        <dbReference type="SAM" id="MobiDB-lite"/>
    </source>
</evidence>
<comment type="caution">
    <text evidence="2">The sequence shown here is derived from an EMBL/GenBank/DDBJ whole genome shotgun (WGS) entry which is preliminary data.</text>
</comment>
<evidence type="ECO:0000313" key="3">
    <source>
        <dbReference type="Proteomes" id="UP001500034"/>
    </source>
</evidence>
<evidence type="ECO:0000313" key="2">
    <source>
        <dbReference type="EMBL" id="GAA4010643.1"/>
    </source>
</evidence>
<keyword evidence="3" id="KW-1185">Reference proteome</keyword>
<sequence length="96" mass="10102">MAVNIAFTRTSEPHHTPLHLAQDSRNAATRLLCVDSHAHDNSLLGATAMSGLEQDEERKNPPGHATTPAGGESGGRLHGRLGGEESDRVSTVANDP</sequence>
<name>A0ABP7SED0_9ACTN</name>
<organism evidence="2 3">
    <name type="scientific">Streptomyces marokkonensis</name>
    <dbReference type="NCBI Taxonomy" id="324855"/>
    <lineage>
        <taxon>Bacteria</taxon>
        <taxon>Bacillati</taxon>
        <taxon>Actinomycetota</taxon>
        <taxon>Actinomycetes</taxon>
        <taxon>Kitasatosporales</taxon>
        <taxon>Streptomycetaceae</taxon>
        <taxon>Streptomyces</taxon>
    </lineage>
</organism>
<dbReference type="EMBL" id="BAABCQ010000213">
    <property type="protein sequence ID" value="GAA4010643.1"/>
    <property type="molecule type" value="Genomic_DNA"/>
</dbReference>
<gene>
    <name evidence="2" type="ORF">GCM10022384_64780</name>
</gene>
<protein>
    <submittedName>
        <fullName evidence="2">Uncharacterized protein</fullName>
    </submittedName>
</protein>